<evidence type="ECO:0000313" key="1">
    <source>
        <dbReference type="EMBL" id="PQJ15121.1"/>
    </source>
</evidence>
<dbReference type="AlphaFoldDB" id="A0A2S7T6A7"/>
<reference evidence="2" key="1">
    <citation type="submission" date="2016-11" db="EMBL/GenBank/DDBJ databases">
        <title>Trade-off between light-utilization and light-protection in marine flavobacteria.</title>
        <authorList>
            <person name="Kumagai Y."/>
            <person name="Yoshizawa S."/>
            <person name="Kogure K."/>
        </authorList>
    </citation>
    <scope>NUCLEOTIDE SEQUENCE [LARGE SCALE GENOMIC DNA]</scope>
    <source>
        <strain evidence="2">SG-18</strain>
    </source>
</reference>
<protein>
    <submittedName>
        <fullName evidence="1">Uncharacterized protein</fullName>
    </submittedName>
</protein>
<dbReference type="EMBL" id="MQVX01000001">
    <property type="protein sequence ID" value="PQJ15121.1"/>
    <property type="molecule type" value="Genomic_DNA"/>
</dbReference>
<gene>
    <name evidence="1" type="ORF">BST99_04705</name>
</gene>
<dbReference type="OrthoDB" id="1414892at2"/>
<organism evidence="1 2">
    <name type="scientific">Aureicoccus marinus</name>
    <dbReference type="NCBI Taxonomy" id="754435"/>
    <lineage>
        <taxon>Bacteria</taxon>
        <taxon>Pseudomonadati</taxon>
        <taxon>Bacteroidota</taxon>
        <taxon>Flavobacteriia</taxon>
        <taxon>Flavobacteriales</taxon>
        <taxon>Flavobacteriaceae</taxon>
        <taxon>Aureicoccus</taxon>
    </lineage>
</organism>
<keyword evidence="2" id="KW-1185">Reference proteome</keyword>
<evidence type="ECO:0000313" key="2">
    <source>
        <dbReference type="Proteomes" id="UP000239366"/>
    </source>
</evidence>
<dbReference type="RefSeq" id="WP_105000774.1">
    <property type="nucleotide sequence ID" value="NZ_MQVX01000001.1"/>
</dbReference>
<proteinExistence type="predicted"/>
<dbReference type="Proteomes" id="UP000239366">
    <property type="component" value="Unassembled WGS sequence"/>
</dbReference>
<sequence length="310" mass="36212">MGRFLLFLTAFFSSYITGYAQDITVLRLEDFDLNGKVKSCTVINSYGKEVFEFDENGRLKSTKTQYSDTDTHWVNYAYEGNYLKEKRSEHYSNGTLNKEQSIVNIYQIDTLKSSIKITEKVVSYNKEFLEQIVYTLNLKGETLSIQKLHADAVDEIKVSHTTTSSGEITEYVLNGSLQKWIRKRMVPGEGKTKIKEVLTREYFNEEPYLATEERYSPAGMLLSKEQFLYDDTVNKYLTEERHDYAYTENHILKGEKITSQNTVTEKQYVFQYDNSSTANWIRKIILPDNSYTSRVIEYYTEEVKETKKGR</sequence>
<name>A0A2S7T6A7_9FLAO</name>
<accession>A0A2S7T6A7</accession>
<comment type="caution">
    <text evidence="1">The sequence shown here is derived from an EMBL/GenBank/DDBJ whole genome shotgun (WGS) entry which is preliminary data.</text>
</comment>